<dbReference type="EMBL" id="JAGQLH010000055">
    <property type="protein sequence ID" value="MCA9385907.1"/>
    <property type="molecule type" value="Genomic_DNA"/>
</dbReference>
<reference evidence="1" key="1">
    <citation type="submission" date="2020-04" db="EMBL/GenBank/DDBJ databases">
        <authorList>
            <person name="Zhang T."/>
        </authorList>
    </citation>
    <scope>NUCLEOTIDE SEQUENCE</scope>
    <source>
        <strain evidence="1">HKST-UBA11</strain>
    </source>
</reference>
<accession>A0A955L8A3</accession>
<protein>
    <submittedName>
        <fullName evidence="1">Uncharacterized protein</fullName>
    </submittedName>
</protein>
<dbReference type="Gene3D" id="3.40.50.2300">
    <property type="match status" value="1"/>
</dbReference>
<reference evidence="1" key="2">
    <citation type="journal article" date="2021" name="Microbiome">
        <title>Successional dynamics and alternative stable states in a saline activated sludge microbial community over 9 years.</title>
        <authorList>
            <person name="Wang Y."/>
            <person name="Ye J."/>
            <person name="Ju F."/>
            <person name="Liu L."/>
            <person name="Boyd J.A."/>
            <person name="Deng Y."/>
            <person name="Parks D.H."/>
            <person name="Jiang X."/>
            <person name="Yin X."/>
            <person name="Woodcroft B.J."/>
            <person name="Tyson G.W."/>
            <person name="Hugenholtz P."/>
            <person name="Polz M.F."/>
            <person name="Zhang T."/>
        </authorList>
    </citation>
    <scope>NUCLEOTIDE SEQUENCE</scope>
    <source>
        <strain evidence="1">HKST-UBA11</strain>
    </source>
</reference>
<comment type="caution">
    <text evidence="1">The sequence shown here is derived from an EMBL/GenBank/DDBJ whole genome shotgun (WGS) entry which is preliminary data.</text>
</comment>
<gene>
    <name evidence="1" type="ORF">KC717_04640</name>
</gene>
<name>A0A955L8A3_9BACT</name>
<proteinExistence type="predicted"/>
<sequence length="142" mass="16224">MSKSPQKSIVLFDLDDFYHETLDLVLYNMGYDPAVKVTKKKDVKTMIQDIESNKRKFDVAIIDTYMGISNEDGKKIAEKLREISSNTVIVGYSIMETNDWADYEIIKSQRDANKTTVKVLEEVLGTKFNASDEVDPEYAIPE</sequence>
<evidence type="ECO:0000313" key="2">
    <source>
        <dbReference type="Proteomes" id="UP000754563"/>
    </source>
</evidence>
<dbReference type="Proteomes" id="UP000754563">
    <property type="component" value="Unassembled WGS sequence"/>
</dbReference>
<organism evidence="1 2">
    <name type="scientific">Candidatus Dojkabacteria bacterium</name>
    <dbReference type="NCBI Taxonomy" id="2099670"/>
    <lineage>
        <taxon>Bacteria</taxon>
        <taxon>Candidatus Dojkabacteria</taxon>
    </lineage>
</organism>
<dbReference type="AlphaFoldDB" id="A0A955L8A3"/>
<evidence type="ECO:0000313" key="1">
    <source>
        <dbReference type="EMBL" id="MCA9385907.1"/>
    </source>
</evidence>